<name>A0ABZ1FGT5_9ACTN</name>
<evidence type="ECO:0000256" key="1">
    <source>
        <dbReference type="SAM" id="MobiDB-lite"/>
    </source>
</evidence>
<feature type="transmembrane region" description="Helical" evidence="2">
    <location>
        <begin position="201"/>
        <end position="218"/>
    </location>
</feature>
<feature type="transmembrane region" description="Helical" evidence="2">
    <location>
        <begin position="12"/>
        <end position="33"/>
    </location>
</feature>
<sequence length="375" mass="38045">MSTGRDGVLTHGARGIGALLCLLLALLTAVWIIRDLTIAQHGADVWRTWLGEARRPREFTAWATSALDPLLVLGALTAAVATLRGAVPSSVAAGALLSLAAATALLRLPLVWVLGAGWLQGLDGGLTERARLTALAQLTLVAALVVVVVAGRKSGGRAGRRAGHAVRGLPEGASAAYGVVHAVPYGLPDPERPGRPYRGPAVTAAVLLGAAGLAVAGWEIHWQAQLGGAVYRKGLLGDASVFRALLQPPVHWQAAALALLAVGAAAAVLRRAAWARPAAMTAAALLLVHGAVAVVFAVRTGEFGRFAALPVQARLEVATAAFVAAAGLAALVAAARPGTPDASRDADGVLAYGAAPGEARPPHAPPPPSRLPPGW</sequence>
<evidence type="ECO:0000313" key="4">
    <source>
        <dbReference type="Proteomes" id="UP001344251"/>
    </source>
</evidence>
<keyword evidence="2" id="KW-0472">Membrane</keyword>
<feature type="transmembrane region" description="Helical" evidence="2">
    <location>
        <begin position="250"/>
        <end position="269"/>
    </location>
</feature>
<keyword evidence="2" id="KW-1133">Transmembrane helix</keyword>
<feature type="transmembrane region" description="Helical" evidence="2">
    <location>
        <begin position="134"/>
        <end position="151"/>
    </location>
</feature>
<reference evidence="3 4" key="1">
    <citation type="submission" date="2022-10" db="EMBL/GenBank/DDBJ databases">
        <title>The complete genomes of actinobacterial strains from the NBC collection.</title>
        <authorList>
            <person name="Joergensen T.S."/>
            <person name="Alvarez Arevalo M."/>
            <person name="Sterndorff E.B."/>
            <person name="Faurdal D."/>
            <person name="Vuksanovic O."/>
            <person name="Mourched A.-S."/>
            <person name="Charusanti P."/>
            <person name="Shaw S."/>
            <person name="Blin K."/>
            <person name="Weber T."/>
        </authorList>
    </citation>
    <scope>NUCLEOTIDE SEQUENCE [LARGE SCALE GENOMIC DNA]</scope>
    <source>
        <strain evidence="3 4">NBC 01774</strain>
    </source>
</reference>
<protein>
    <recommendedName>
        <fullName evidence="5">HTTM domain-containing protein</fullName>
    </recommendedName>
</protein>
<feature type="compositionally biased region" description="Pro residues" evidence="1">
    <location>
        <begin position="362"/>
        <end position="375"/>
    </location>
</feature>
<dbReference type="RefSeq" id="WP_326618646.1">
    <property type="nucleotide sequence ID" value="NZ_CP109106.1"/>
</dbReference>
<keyword evidence="4" id="KW-1185">Reference proteome</keyword>
<feature type="transmembrane region" description="Helical" evidence="2">
    <location>
        <begin position="278"/>
        <end position="297"/>
    </location>
</feature>
<feature type="transmembrane region" description="Helical" evidence="2">
    <location>
        <begin position="317"/>
        <end position="335"/>
    </location>
</feature>
<dbReference type="EMBL" id="CP109106">
    <property type="protein sequence ID" value="WSB69160.1"/>
    <property type="molecule type" value="Genomic_DNA"/>
</dbReference>
<evidence type="ECO:0000256" key="2">
    <source>
        <dbReference type="SAM" id="Phobius"/>
    </source>
</evidence>
<gene>
    <name evidence="3" type="ORF">OG863_15020</name>
</gene>
<evidence type="ECO:0008006" key="5">
    <source>
        <dbReference type="Google" id="ProtNLM"/>
    </source>
</evidence>
<accession>A0ABZ1FGT5</accession>
<organism evidence="3 4">
    <name type="scientific">Streptomyces decoyicus</name>
    <dbReference type="NCBI Taxonomy" id="249567"/>
    <lineage>
        <taxon>Bacteria</taxon>
        <taxon>Bacillati</taxon>
        <taxon>Actinomycetota</taxon>
        <taxon>Actinomycetes</taxon>
        <taxon>Kitasatosporales</taxon>
        <taxon>Streptomycetaceae</taxon>
        <taxon>Streptomyces</taxon>
    </lineage>
</organism>
<dbReference type="Proteomes" id="UP001344251">
    <property type="component" value="Chromosome"/>
</dbReference>
<keyword evidence="2" id="KW-0812">Transmembrane</keyword>
<feature type="transmembrane region" description="Helical" evidence="2">
    <location>
        <begin position="95"/>
        <end position="114"/>
    </location>
</feature>
<evidence type="ECO:0000313" key="3">
    <source>
        <dbReference type="EMBL" id="WSB69160.1"/>
    </source>
</evidence>
<feature type="transmembrane region" description="Helical" evidence="2">
    <location>
        <begin position="59"/>
        <end position="83"/>
    </location>
</feature>
<proteinExistence type="predicted"/>
<feature type="region of interest" description="Disordered" evidence="1">
    <location>
        <begin position="353"/>
        <end position="375"/>
    </location>
</feature>